<evidence type="ECO:0000256" key="3">
    <source>
        <dbReference type="ARBA" id="ARBA00022448"/>
    </source>
</evidence>
<feature type="transmembrane region" description="Helical" evidence="9">
    <location>
        <begin position="308"/>
        <end position="335"/>
    </location>
</feature>
<evidence type="ECO:0000256" key="8">
    <source>
        <dbReference type="SAM" id="MobiDB-lite"/>
    </source>
</evidence>
<evidence type="ECO:0000313" key="11">
    <source>
        <dbReference type="Proteomes" id="UP000249432"/>
    </source>
</evidence>
<reference evidence="10 11" key="1">
    <citation type="submission" date="2017-08" db="EMBL/GenBank/DDBJ databases">
        <title>Infants hospitalized years apart are colonized by the same room-sourced microbial strains.</title>
        <authorList>
            <person name="Brooks B."/>
            <person name="Olm M.R."/>
            <person name="Firek B.A."/>
            <person name="Baker R."/>
            <person name="Thomas B.C."/>
            <person name="Morowitz M.J."/>
            <person name="Banfield J.F."/>
        </authorList>
    </citation>
    <scope>NUCLEOTIDE SEQUENCE [LARGE SCALE GENOMIC DNA]</scope>
    <source>
        <strain evidence="10">S2_003_000_R1_3</strain>
    </source>
</reference>
<protein>
    <submittedName>
        <fullName evidence="10">AI-2E family transporter</fullName>
    </submittedName>
</protein>
<dbReference type="AlphaFoldDB" id="A0A2W5SUZ9"/>
<feature type="transmembrane region" description="Helical" evidence="9">
    <location>
        <begin position="342"/>
        <end position="358"/>
    </location>
</feature>
<dbReference type="GO" id="GO:0005886">
    <property type="term" value="C:plasma membrane"/>
    <property type="evidence" value="ECO:0007669"/>
    <property type="project" value="UniProtKB-SubCell"/>
</dbReference>
<proteinExistence type="inferred from homology"/>
<evidence type="ECO:0000313" key="10">
    <source>
        <dbReference type="EMBL" id="PZR05497.1"/>
    </source>
</evidence>
<dbReference type="Pfam" id="PF01594">
    <property type="entry name" value="AI-2E_transport"/>
    <property type="match status" value="1"/>
</dbReference>
<feature type="compositionally biased region" description="Polar residues" evidence="8">
    <location>
        <begin position="442"/>
        <end position="455"/>
    </location>
</feature>
<accession>A0A2W5SUZ9</accession>
<feature type="region of interest" description="Disordered" evidence="8">
    <location>
        <begin position="1"/>
        <end position="67"/>
    </location>
</feature>
<feature type="transmembrane region" description="Helical" evidence="9">
    <location>
        <begin position="78"/>
        <end position="100"/>
    </location>
</feature>
<feature type="compositionally biased region" description="Polar residues" evidence="8">
    <location>
        <begin position="31"/>
        <end position="40"/>
    </location>
</feature>
<comment type="subcellular location">
    <subcellularLocation>
        <location evidence="1">Cell membrane</location>
        <topology evidence="1">Multi-pass membrane protein</topology>
    </subcellularLocation>
</comment>
<comment type="caution">
    <text evidence="10">The sequence shown here is derived from an EMBL/GenBank/DDBJ whole genome shotgun (WGS) entry which is preliminary data.</text>
</comment>
<feature type="transmembrane region" description="Helical" evidence="9">
    <location>
        <begin position="138"/>
        <end position="160"/>
    </location>
</feature>
<evidence type="ECO:0000256" key="7">
    <source>
        <dbReference type="ARBA" id="ARBA00023136"/>
    </source>
</evidence>
<evidence type="ECO:0000256" key="5">
    <source>
        <dbReference type="ARBA" id="ARBA00022692"/>
    </source>
</evidence>
<evidence type="ECO:0000256" key="4">
    <source>
        <dbReference type="ARBA" id="ARBA00022475"/>
    </source>
</evidence>
<dbReference type="EMBL" id="QFRA01000006">
    <property type="protein sequence ID" value="PZR05497.1"/>
    <property type="molecule type" value="Genomic_DNA"/>
</dbReference>
<dbReference type="Proteomes" id="UP000249432">
    <property type="component" value="Unassembled WGS sequence"/>
</dbReference>
<dbReference type="PANTHER" id="PTHR21716:SF53">
    <property type="entry name" value="PERMEASE PERM-RELATED"/>
    <property type="match status" value="1"/>
</dbReference>
<sequence>MSLFNRRKKHGQDATDSATSKGSRKVDPSTGADNASTSADSAEGHSHDPSTPFRGGEHHPEVDPSDAPKDRLAVIGDVVSIAAAWSIRLILLIAGGIVAWRAIGLLWRGVLPILIALIICTLLWVPTNWMCKAHFPRWLAALVSVLGALAIIVGLFSLIAPSAVEQSSQLADQSIKGLEKVQNYVQGPPLNLNDQQVNDYLDEGIDKIKSSSDQIIAGVVTGVNKASELAVMLGVILMITFFFLKDGDRFLPWLGKISGKRGEGHIVELLQRSWNTLGGFIRAQAVVSLIDAFFIGLGLIILNVPLALPLAVITFMGGFIPIVGAIVAGAVAVLIALVSNGLTTALIVLAIIIAVQQLEGNVLSPVLQSKAMNLHPVIVLLSVTVGSNLYGIIGAFLAIPVMATIAVWLRYFSELIDKEVTTRKKALSNRQYTENVRRDSETTPTMPVTGLPTNK</sequence>
<feature type="transmembrane region" description="Helical" evidence="9">
    <location>
        <begin position="106"/>
        <end position="126"/>
    </location>
</feature>
<evidence type="ECO:0000256" key="2">
    <source>
        <dbReference type="ARBA" id="ARBA00009773"/>
    </source>
</evidence>
<keyword evidence="7 9" id="KW-0472">Membrane</keyword>
<evidence type="ECO:0000256" key="9">
    <source>
        <dbReference type="SAM" id="Phobius"/>
    </source>
</evidence>
<feature type="transmembrane region" description="Helical" evidence="9">
    <location>
        <begin position="378"/>
        <end position="409"/>
    </location>
</feature>
<feature type="transmembrane region" description="Helical" evidence="9">
    <location>
        <begin position="280"/>
        <end position="302"/>
    </location>
</feature>
<feature type="transmembrane region" description="Helical" evidence="9">
    <location>
        <begin position="226"/>
        <end position="244"/>
    </location>
</feature>
<name>A0A2W5SUZ9_9CORY</name>
<feature type="compositionally biased region" description="Basic residues" evidence="8">
    <location>
        <begin position="1"/>
        <end position="10"/>
    </location>
</feature>
<dbReference type="PANTHER" id="PTHR21716">
    <property type="entry name" value="TRANSMEMBRANE PROTEIN"/>
    <property type="match status" value="1"/>
</dbReference>
<dbReference type="InterPro" id="IPR002549">
    <property type="entry name" value="AI-2E-like"/>
</dbReference>
<evidence type="ECO:0000256" key="6">
    <source>
        <dbReference type="ARBA" id="ARBA00022989"/>
    </source>
</evidence>
<gene>
    <name evidence="10" type="ORF">DI525_04265</name>
</gene>
<dbReference type="GO" id="GO:0055085">
    <property type="term" value="P:transmembrane transport"/>
    <property type="evidence" value="ECO:0007669"/>
    <property type="project" value="TreeGrafter"/>
</dbReference>
<feature type="region of interest" description="Disordered" evidence="8">
    <location>
        <begin position="431"/>
        <end position="455"/>
    </location>
</feature>
<keyword evidence="5 9" id="KW-0812">Transmembrane</keyword>
<keyword evidence="6 9" id="KW-1133">Transmembrane helix</keyword>
<organism evidence="10 11">
    <name type="scientific">Corynebacterium kroppenstedtii</name>
    <dbReference type="NCBI Taxonomy" id="161879"/>
    <lineage>
        <taxon>Bacteria</taxon>
        <taxon>Bacillati</taxon>
        <taxon>Actinomycetota</taxon>
        <taxon>Actinomycetes</taxon>
        <taxon>Mycobacteriales</taxon>
        <taxon>Corynebacteriaceae</taxon>
        <taxon>Corynebacterium</taxon>
    </lineage>
</organism>
<comment type="similarity">
    <text evidence="2">Belongs to the autoinducer-2 exporter (AI-2E) (TC 2.A.86) family.</text>
</comment>
<evidence type="ECO:0000256" key="1">
    <source>
        <dbReference type="ARBA" id="ARBA00004651"/>
    </source>
</evidence>
<dbReference type="RefSeq" id="WP_303734548.1">
    <property type="nucleotide sequence ID" value="NZ_QFRA01000006.1"/>
</dbReference>
<keyword evidence="4" id="KW-1003">Cell membrane</keyword>
<feature type="compositionally biased region" description="Basic and acidic residues" evidence="8">
    <location>
        <begin position="55"/>
        <end position="67"/>
    </location>
</feature>
<keyword evidence="3" id="KW-0813">Transport</keyword>